<dbReference type="InterPro" id="IPR016032">
    <property type="entry name" value="Sig_transdc_resp-reg_C-effctor"/>
</dbReference>
<dbReference type="SMART" id="SM00448">
    <property type="entry name" value="REC"/>
    <property type="match status" value="1"/>
</dbReference>
<evidence type="ECO:0000259" key="5">
    <source>
        <dbReference type="PROSITE" id="PS50043"/>
    </source>
</evidence>
<dbReference type="PRINTS" id="PR00038">
    <property type="entry name" value="HTHLUXR"/>
</dbReference>
<dbReference type="PROSITE" id="PS50043">
    <property type="entry name" value="HTH_LUXR_2"/>
    <property type="match status" value="1"/>
</dbReference>
<dbReference type="Proteomes" id="UP000006222">
    <property type="component" value="Unassembled WGS sequence"/>
</dbReference>
<dbReference type="AlphaFoldDB" id="F2AW09"/>
<dbReference type="PATRIC" id="fig|991778.3.peg.4152"/>
<evidence type="ECO:0000256" key="2">
    <source>
        <dbReference type="ARBA" id="ARBA00023125"/>
    </source>
</evidence>
<organism evidence="7 8">
    <name type="scientific">Rhodopirellula baltica WH47</name>
    <dbReference type="NCBI Taxonomy" id="991778"/>
    <lineage>
        <taxon>Bacteria</taxon>
        <taxon>Pseudomonadati</taxon>
        <taxon>Planctomycetota</taxon>
        <taxon>Planctomycetia</taxon>
        <taxon>Pirellulales</taxon>
        <taxon>Pirellulaceae</taxon>
        <taxon>Rhodopirellula</taxon>
    </lineage>
</organism>
<evidence type="ECO:0000313" key="8">
    <source>
        <dbReference type="Proteomes" id="UP000006222"/>
    </source>
</evidence>
<evidence type="ECO:0000313" key="7">
    <source>
        <dbReference type="EMBL" id="EGF26164.1"/>
    </source>
</evidence>
<dbReference type="GO" id="GO:0003677">
    <property type="term" value="F:DNA binding"/>
    <property type="evidence" value="ECO:0007669"/>
    <property type="project" value="UniProtKB-KW"/>
</dbReference>
<dbReference type="Gene3D" id="3.40.50.2300">
    <property type="match status" value="1"/>
</dbReference>
<comment type="caution">
    <text evidence="7">The sequence shown here is derived from an EMBL/GenBank/DDBJ whole genome shotgun (WGS) entry which is preliminary data.</text>
</comment>
<dbReference type="Gene3D" id="1.10.10.10">
    <property type="entry name" value="Winged helix-like DNA-binding domain superfamily/Winged helix DNA-binding domain"/>
    <property type="match status" value="1"/>
</dbReference>
<dbReference type="SUPFAM" id="SSF46894">
    <property type="entry name" value="C-terminal effector domain of the bipartite response regulators"/>
    <property type="match status" value="1"/>
</dbReference>
<dbReference type="PROSITE" id="PS50110">
    <property type="entry name" value="RESPONSE_REGULATORY"/>
    <property type="match status" value="1"/>
</dbReference>
<dbReference type="PANTHER" id="PTHR44688">
    <property type="entry name" value="DNA-BINDING TRANSCRIPTIONAL ACTIVATOR DEVR_DOSR"/>
    <property type="match status" value="1"/>
</dbReference>
<keyword evidence="3" id="KW-0804">Transcription</keyword>
<dbReference type="InterPro" id="IPR001789">
    <property type="entry name" value="Sig_transdc_resp-reg_receiver"/>
</dbReference>
<dbReference type="Pfam" id="PF00196">
    <property type="entry name" value="GerE"/>
    <property type="match status" value="1"/>
</dbReference>
<proteinExistence type="predicted"/>
<dbReference type="SUPFAM" id="SSF52172">
    <property type="entry name" value="CheY-like"/>
    <property type="match status" value="1"/>
</dbReference>
<dbReference type="InterPro" id="IPR000792">
    <property type="entry name" value="Tscrpt_reg_LuxR_C"/>
</dbReference>
<dbReference type="CDD" id="cd06170">
    <property type="entry name" value="LuxR_C_like"/>
    <property type="match status" value="1"/>
</dbReference>
<keyword evidence="2" id="KW-0238">DNA-binding</keyword>
<dbReference type="PROSITE" id="PS00622">
    <property type="entry name" value="HTH_LUXR_1"/>
    <property type="match status" value="1"/>
</dbReference>
<evidence type="ECO:0000256" key="3">
    <source>
        <dbReference type="ARBA" id="ARBA00023163"/>
    </source>
</evidence>
<reference evidence="7 8" key="1">
    <citation type="journal article" date="2013" name="Mar. Genomics">
        <title>Expression of sulfatases in Rhodopirellula baltica and the diversity of sulfatases in the genus Rhodopirellula.</title>
        <authorList>
            <person name="Wegner C.E."/>
            <person name="Richter-Heitmann T."/>
            <person name="Klindworth A."/>
            <person name="Klockow C."/>
            <person name="Richter M."/>
            <person name="Achstetter T."/>
            <person name="Glockner F.O."/>
            <person name="Harder J."/>
        </authorList>
    </citation>
    <scope>NUCLEOTIDE SEQUENCE [LARGE SCALE GENOMIC DNA]</scope>
    <source>
        <strain evidence="7 8">WH47</strain>
    </source>
</reference>
<evidence type="ECO:0000256" key="1">
    <source>
        <dbReference type="ARBA" id="ARBA00023015"/>
    </source>
</evidence>
<keyword evidence="1" id="KW-0805">Transcription regulation</keyword>
<dbReference type="Pfam" id="PF00072">
    <property type="entry name" value="Response_reg"/>
    <property type="match status" value="1"/>
</dbReference>
<evidence type="ECO:0000259" key="6">
    <source>
        <dbReference type="PROSITE" id="PS50110"/>
    </source>
</evidence>
<dbReference type="GO" id="GO:0006355">
    <property type="term" value="P:regulation of DNA-templated transcription"/>
    <property type="evidence" value="ECO:0007669"/>
    <property type="project" value="InterPro"/>
</dbReference>
<dbReference type="PANTHER" id="PTHR44688:SF16">
    <property type="entry name" value="DNA-BINDING TRANSCRIPTIONAL ACTIVATOR DEVR_DOSR"/>
    <property type="match status" value="1"/>
</dbReference>
<protein>
    <submittedName>
        <fullName evidence="7">Two component transcriptional regulator, LuxR family</fullName>
    </submittedName>
</protein>
<dbReference type="GO" id="GO:0000160">
    <property type="term" value="P:phosphorelay signal transduction system"/>
    <property type="evidence" value="ECO:0007669"/>
    <property type="project" value="InterPro"/>
</dbReference>
<dbReference type="InterPro" id="IPR036388">
    <property type="entry name" value="WH-like_DNA-bd_sf"/>
</dbReference>
<dbReference type="InterPro" id="IPR011006">
    <property type="entry name" value="CheY-like_superfamily"/>
</dbReference>
<gene>
    <name evidence="7" type="ORF">RBWH47_05877</name>
</gene>
<feature type="domain" description="Response regulatory" evidence="6">
    <location>
        <begin position="35"/>
        <end position="149"/>
    </location>
</feature>
<dbReference type="SMART" id="SM00421">
    <property type="entry name" value="HTH_LUXR"/>
    <property type="match status" value="1"/>
</dbReference>
<dbReference type="EMBL" id="AFAR01000192">
    <property type="protein sequence ID" value="EGF26164.1"/>
    <property type="molecule type" value="Genomic_DNA"/>
</dbReference>
<keyword evidence="4" id="KW-0597">Phosphoprotein</keyword>
<feature type="modified residue" description="4-aspartylphosphate" evidence="4">
    <location>
        <position position="84"/>
    </location>
</feature>
<feature type="domain" description="HTH luxR-type" evidence="5">
    <location>
        <begin position="165"/>
        <end position="230"/>
    </location>
</feature>
<evidence type="ECO:0000256" key="4">
    <source>
        <dbReference type="PROSITE-ProRule" id="PRU00169"/>
    </source>
</evidence>
<accession>F2AW09</accession>
<name>F2AW09_RHOBT</name>
<sequence length="241" mass="26959">MSAPTGTQQKNVNHFGAESPFRASTMRGTHVKESTVFLIEESSSRWDSVSSLLRSNDFAVTTFNHPSQFYESYNPRIPGCMVMDLSISLVAGITLAEQISEKGYCPPYIIVGGEPRTCDLSRAMRSGAQDFFEKPLDCSLFISRVRAALQHDDELRQQWLADQSISKRIDSLSPREREILNLVMDGRLSKQIASQLDISIKTVEAHRANILRKMHVDSFIQVVCLIANKCELLDTRSSSAA</sequence>